<dbReference type="AlphaFoldDB" id="A0A0C5G8R9"/>
<evidence type="ECO:0000313" key="3">
    <source>
        <dbReference type="Proteomes" id="UP000032234"/>
    </source>
</evidence>
<dbReference type="InterPro" id="IPR051822">
    <property type="entry name" value="Glycosyl_Hydrolase_84"/>
</dbReference>
<organism evidence="2 3">
    <name type="scientific">Streptomyces cyaneogriseus subsp. noncyanogenus</name>
    <dbReference type="NCBI Taxonomy" id="477245"/>
    <lineage>
        <taxon>Bacteria</taxon>
        <taxon>Bacillati</taxon>
        <taxon>Actinomycetota</taxon>
        <taxon>Actinomycetes</taxon>
        <taxon>Kitasatosporales</taxon>
        <taxon>Streptomycetaceae</taxon>
        <taxon>Streptomyces</taxon>
    </lineage>
</organism>
<name>A0A0C5G8R9_9ACTN</name>
<dbReference type="PANTHER" id="PTHR13170">
    <property type="entry name" value="O-GLCNACASE"/>
    <property type="match status" value="1"/>
</dbReference>
<dbReference type="SUPFAM" id="SSF55729">
    <property type="entry name" value="Acyl-CoA N-acyltransferases (Nat)"/>
    <property type="match status" value="1"/>
</dbReference>
<dbReference type="Proteomes" id="UP000032234">
    <property type="component" value="Chromosome"/>
</dbReference>
<dbReference type="InterPro" id="IPR000182">
    <property type="entry name" value="GNAT_dom"/>
</dbReference>
<evidence type="ECO:0000313" key="2">
    <source>
        <dbReference type="EMBL" id="AJP00411.1"/>
    </source>
</evidence>
<feature type="domain" description="N-acetyltransferase" evidence="1">
    <location>
        <begin position="5"/>
        <end position="205"/>
    </location>
</feature>
<dbReference type="PANTHER" id="PTHR13170:SF16">
    <property type="entry name" value="PROTEIN O-GLCNACASE"/>
    <property type="match status" value="1"/>
</dbReference>
<dbReference type="KEGG" id="scw:TU94_01575"/>
<dbReference type="Pfam" id="PF00583">
    <property type="entry name" value="Acetyltransf_1"/>
    <property type="match status" value="1"/>
</dbReference>
<dbReference type="HOGENOM" id="CLU_086044_1_0_11"/>
<keyword evidence="2" id="KW-0808">Transferase</keyword>
<dbReference type="CDD" id="cd04301">
    <property type="entry name" value="NAT_SF"/>
    <property type="match status" value="1"/>
</dbReference>
<gene>
    <name evidence="2" type="ORF">TU94_01575</name>
</gene>
<proteinExistence type="predicted"/>
<reference evidence="2 3" key="1">
    <citation type="submission" date="2015-02" db="EMBL/GenBank/DDBJ databases">
        <title>Genome sequence of thermotolerant Streptomyces cyaneogriseus subsp. Noncyanogenus NMWT1, the producer of nematocidal antibiotics nemadectin.</title>
        <authorList>
            <person name="Wang H."/>
            <person name="Li C."/>
            <person name="Xiang W."/>
            <person name="Wang X."/>
        </authorList>
    </citation>
    <scope>NUCLEOTIDE SEQUENCE [LARGE SCALE GENOMIC DNA]</scope>
    <source>
        <strain evidence="2 3">NMWT 1</strain>
    </source>
</reference>
<keyword evidence="3" id="KW-1185">Reference proteome</keyword>
<dbReference type="PATRIC" id="fig|477245.3.peg.363"/>
<protein>
    <submittedName>
        <fullName evidence="2">GCN5 family acetyltransferase</fullName>
    </submittedName>
</protein>
<dbReference type="OrthoDB" id="8593648at2"/>
<dbReference type="RefSeq" id="WP_044378460.1">
    <property type="nucleotide sequence ID" value="NZ_CP010849.1"/>
</dbReference>
<evidence type="ECO:0000259" key="1">
    <source>
        <dbReference type="PROSITE" id="PS51186"/>
    </source>
</evidence>
<sequence length="210" mass="22904">MTSSPAVRPYRPEDLPALEDICVRTAHNGQDARPVYADPGLLPAIFATPYVHLEPELAFVLDDGAGRAVGYILGTADTAGFVEAFRAKWLPLVADRHPAPGAPPHTPDEMMADLLHRPERMLLPELAGYPAHLHIDLLPAWQGRGFGRALMRAFLRALRDGGVPAVHLGMVTVNTGARAFYDRLGFHEIDVPDPGPLVYLGRTTDQPDRP</sequence>
<dbReference type="PROSITE" id="PS51186">
    <property type="entry name" value="GNAT"/>
    <property type="match status" value="1"/>
</dbReference>
<dbReference type="EMBL" id="CP010849">
    <property type="protein sequence ID" value="AJP00411.1"/>
    <property type="molecule type" value="Genomic_DNA"/>
</dbReference>
<dbReference type="STRING" id="477245.TU94_01575"/>
<dbReference type="Gene3D" id="3.40.630.30">
    <property type="match status" value="1"/>
</dbReference>
<dbReference type="GO" id="GO:0016747">
    <property type="term" value="F:acyltransferase activity, transferring groups other than amino-acyl groups"/>
    <property type="evidence" value="ECO:0007669"/>
    <property type="project" value="InterPro"/>
</dbReference>
<dbReference type="InterPro" id="IPR016181">
    <property type="entry name" value="Acyl_CoA_acyltransferase"/>
</dbReference>
<accession>A0A0C5G8R9</accession>